<reference evidence="5 6" key="1">
    <citation type="submission" date="2019-03" db="EMBL/GenBank/DDBJ databases">
        <title>Genomic Encyclopedia of Type Strains, Phase IV (KMG-IV): sequencing the most valuable type-strain genomes for metagenomic binning, comparative biology and taxonomic classification.</title>
        <authorList>
            <person name="Goeker M."/>
        </authorList>
    </citation>
    <scope>NUCLEOTIDE SEQUENCE [LARGE SCALE GENOMIC DNA]</scope>
    <source>
        <strain evidence="5 6">DSM 11603</strain>
    </source>
</reference>
<dbReference type="InterPro" id="IPR001610">
    <property type="entry name" value="PAC"/>
</dbReference>
<dbReference type="Pfam" id="PF00563">
    <property type="entry name" value="EAL"/>
    <property type="match status" value="1"/>
</dbReference>
<evidence type="ECO:0000259" key="1">
    <source>
        <dbReference type="PROSITE" id="PS50112"/>
    </source>
</evidence>
<dbReference type="SUPFAM" id="SSF55073">
    <property type="entry name" value="Nucleotide cyclase"/>
    <property type="match status" value="1"/>
</dbReference>
<dbReference type="SUPFAM" id="SSF141868">
    <property type="entry name" value="EAL domain-like"/>
    <property type="match status" value="1"/>
</dbReference>
<dbReference type="InterPro" id="IPR029787">
    <property type="entry name" value="Nucleotide_cyclase"/>
</dbReference>
<dbReference type="Proteomes" id="UP000294958">
    <property type="component" value="Unassembled WGS sequence"/>
</dbReference>
<dbReference type="CDD" id="cd01949">
    <property type="entry name" value="GGDEF"/>
    <property type="match status" value="1"/>
</dbReference>
<dbReference type="SMART" id="SM00086">
    <property type="entry name" value="PAC"/>
    <property type="match status" value="1"/>
</dbReference>
<proteinExistence type="predicted"/>
<organism evidence="5 6">
    <name type="scientific">Aquamicrobium defluvii</name>
    <dbReference type="NCBI Taxonomy" id="69279"/>
    <lineage>
        <taxon>Bacteria</taxon>
        <taxon>Pseudomonadati</taxon>
        <taxon>Pseudomonadota</taxon>
        <taxon>Alphaproteobacteria</taxon>
        <taxon>Hyphomicrobiales</taxon>
        <taxon>Phyllobacteriaceae</taxon>
        <taxon>Aquamicrobium</taxon>
    </lineage>
</organism>
<dbReference type="NCBIfam" id="TIGR00229">
    <property type="entry name" value="sensory_box"/>
    <property type="match status" value="1"/>
</dbReference>
<dbReference type="Pfam" id="PF00990">
    <property type="entry name" value="GGDEF"/>
    <property type="match status" value="1"/>
</dbReference>
<evidence type="ECO:0000259" key="3">
    <source>
        <dbReference type="PROSITE" id="PS50883"/>
    </source>
</evidence>
<dbReference type="InterPro" id="IPR052155">
    <property type="entry name" value="Biofilm_reg_signaling"/>
</dbReference>
<dbReference type="Gene3D" id="3.30.450.20">
    <property type="entry name" value="PAS domain"/>
    <property type="match status" value="1"/>
</dbReference>
<dbReference type="InterPro" id="IPR000014">
    <property type="entry name" value="PAS"/>
</dbReference>
<dbReference type="InterPro" id="IPR035919">
    <property type="entry name" value="EAL_sf"/>
</dbReference>
<feature type="domain" description="PAS" evidence="1">
    <location>
        <begin position="21"/>
        <end position="71"/>
    </location>
</feature>
<dbReference type="CDD" id="cd00130">
    <property type="entry name" value="PAS"/>
    <property type="match status" value="1"/>
</dbReference>
<dbReference type="InterPro" id="IPR000160">
    <property type="entry name" value="GGDEF_dom"/>
</dbReference>
<dbReference type="InterPro" id="IPR043128">
    <property type="entry name" value="Rev_trsase/Diguanyl_cyclase"/>
</dbReference>
<feature type="domain" description="GGDEF" evidence="4">
    <location>
        <begin position="178"/>
        <end position="310"/>
    </location>
</feature>
<dbReference type="SMART" id="SM00052">
    <property type="entry name" value="EAL"/>
    <property type="match status" value="1"/>
</dbReference>
<keyword evidence="6" id="KW-1185">Reference proteome</keyword>
<protein>
    <submittedName>
        <fullName evidence="5">PAS domain S-box-containing protein/diguanylate cyclase (GGDEF)-like protein</fullName>
    </submittedName>
</protein>
<gene>
    <name evidence="5" type="ORF">DES43_10196</name>
</gene>
<dbReference type="InterPro" id="IPR000700">
    <property type="entry name" value="PAS-assoc_C"/>
</dbReference>
<dbReference type="Gene3D" id="3.30.70.270">
    <property type="match status" value="1"/>
</dbReference>
<dbReference type="PROSITE" id="PS50112">
    <property type="entry name" value="PAS"/>
    <property type="match status" value="1"/>
</dbReference>
<evidence type="ECO:0000313" key="5">
    <source>
        <dbReference type="EMBL" id="TDR38030.1"/>
    </source>
</evidence>
<evidence type="ECO:0000259" key="2">
    <source>
        <dbReference type="PROSITE" id="PS50113"/>
    </source>
</evidence>
<evidence type="ECO:0000259" key="4">
    <source>
        <dbReference type="PROSITE" id="PS50887"/>
    </source>
</evidence>
<dbReference type="PROSITE" id="PS50883">
    <property type="entry name" value="EAL"/>
    <property type="match status" value="1"/>
</dbReference>
<sequence>MGDGRMTSQMKKANTPPFPSEMEFIRYALDSAAIVAITDVKGTITFVNNKFCEISGYSRQELVGANHRMLHSGMHDVRFFRQMYKRIAAGRVWQGEICNRRKDGSHYWVDTTIVPHVNAAGKVDSYTAIRFDITDRHRADEKLRHIVNIDALTGIANRRRFQEHLETVISTHGRTQPSRVHLALLDIDTFKEINDTFGHDVGDELLRVVSGRLCELASPEVFVARLGGDEFGIVMTGHPDREVHDMMGKVLSCLRQPVDLGPVVRRCSASIGIATFPDQAASLDELFKASDLALYRAKELGRDRLQFFVPRLREVALRKSELLHAFETGLAQGQFRLLYQPIIATDQQLKPALEGLLRWEHPQQGHLTPGAFLADMNDPGLLAALGMFVLEQVFTDMQKMQEMALPLRRVAINVTNADFRSDAFVDRFFELSARTGLSPDMFCIEVTEGVFLGRDFQQLEGRLHRLHAAGVEIALDDFGTGFASLSHLRRMPIDRVKIDRSFISNLGTSSADLAIVRGVIDIAHGMGKVVTAEGVETGVQVEILTALGCDSLQGWYFAKACNLLHLPYMIASLQSFPEQRMKSRAVAS</sequence>
<comment type="caution">
    <text evidence="5">The sequence shown here is derived from an EMBL/GenBank/DDBJ whole genome shotgun (WGS) entry which is preliminary data.</text>
</comment>
<feature type="domain" description="EAL" evidence="3">
    <location>
        <begin position="319"/>
        <end position="574"/>
    </location>
</feature>
<dbReference type="CDD" id="cd01948">
    <property type="entry name" value="EAL"/>
    <property type="match status" value="1"/>
</dbReference>
<dbReference type="InterPro" id="IPR035965">
    <property type="entry name" value="PAS-like_dom_sf"/>
</dbReference>
<dbReference type="AlphaFoldDB" id="A0A4R6YLH7"/>
<dbReference type="SMART" id="SM00267">
    <property type="entry name" value="GGDEF"/>
    <property type="match status" value="1"/>
</dbReference>
<dbReference type="PROSITE" id="PS50113">
    <property type="entry name" value="PAC"/>
    <property type="match status" value="1"/>
</dbReference>
<dbReference type="Gene3D" id="3.20.20.450">
    <property type="entry name" value="EAL domain"/>
    <property type="match status" value="1"/>
</dbReference>
<dbReference type="PANTHER" id="PTHR44757">
    <property type="entry name" value="DIGUANYLATE CYCLASE DGCP"/>
    <property type="match status" value="1"/>
</dbReference>
<feature type="domain" description="PAC" evidence="2">
    <location>
        <begin position="93"/>
        <end position="145"/>
    </location>
</feature>
<dbReference type="NCBIfam" id="TIGR00254">
    <property type="entry name" value="GGDEF"/>
    <property type="match status" value="1"/>
</dbReference>
<dbReference type="PANTHER" id="PTHR44757:SF2">
    <property type="entry name" value="BIOFILM ARCHITECTURE MAINTENANCE PROTEIN MBAA"/>
    <property type="match status" value="1"/>
</dbReference>
<name>A0A4R6YLH7_9HYPH</name>
<evidence type="ECO:0000313" key="6">
    <source>
        <dbReference type="Proteomes" id="UP000294958"/>
    </source>
</evidence>
<dbReference type="PROSITE" id="PS50887">
    <property type="entry name" value="GGDEF"/>
    <property type="match status" value="1"/>
</dbReference>
<dbReference type="Pfam" id="PF13426">
    <property type="entry name" value="PAS_9"/>
    <property type="match status" value="1"/>
</dbReference>
<accession>A0A4R6YLH7</accession>
<dbReference type="InterPro" id="IPR001633">
    <property type="entry name" value="EAL_dom"/>
</dbReference>
<dbReference type="SUPFAM" id="SSF55785">
    <property type="entry name" value="PYP-like sensor domain (PAS domain)"/>
    <property type="match status" value="1"/>
</dbReference>
<dbReference type="SMART" id="SM00091">
    <property type="entry name" value="PAS"/>
    <property type="match status" value="1"/>
</dbReference>
<dbReference type="EMBL" id="SNZF01000001">
    <property type="protein sequence ID" value="TDR38030.1"/>
    <property type="molecule type" value="Genomic_DNA"/>
</dbReference>